<evidence type="ECO:0000313" key="3">
    <source>
        <dbReference type="Proteomes" id="UP001211065"/>
    </source>
</evidence>
<dbReference type="AlphaFoldDB" id="A0AAD5TYS8"/>
<protein>
    <submittedName>
        <fullName evidence="2">Uncharacterized protein</fullName>
    </submittedName>
</protein>
<gene>
    <name evidence="2" type="ORF">HK099_005754</name>
</gene>
<keyword evidence="1" id="KW-1133">Transmembrane helix</keyword>
<reference evidence="2" key="1">
    <citation type="submission" date="2020-05" db="EMBL/GenBank/DDBJ databases">
        <title>Phylogenomic resolution of chytrid fungi.</title>
        <authorList>
            <person name="Stajich J.E."/>
            <person name="Amses K."/>
            <person name="Simmons R."/>
            <person name="Seto K."/>
            <person name="Myers J."/>
            <person name="Bonds A."/>
            <person name="Quandt C.A."/>
            <person name="Barry K."/>
            <person name="Liu P."/>
            <person name="Grigoriev I."/>
            <person name="Longcore J.E."/>
            <person name="James T.Y."/>
        </authorList>
    </citation>
    <scope>NUCLEOTIDE SEQUENCE</scope>
    <source>
        <strain evidence="2">JEL0476</strain>
    </source>
</reference>
<accession>A0AAD5TYS8</accession>
<organism evidence="2 3">
    <name type="scientific">Clydaea vesicula</name>
    <dbReference type="NCBI Taxonomy" id="447962"/>
    <lineage>
        <taxon>Eukaryota</taxon>
        <taxon>Fungi</taxon>
        <taxon>Fungi incertae sedis</taxon>
        <taxon>Chytridiomycota</taxon>
        <taxon>Chytridiomycota incertae sedis</taxon>
        <taxon>Chytridiomycetes</taxon>
        <taxon>Lobulomycetales</taxon>
        <taxon>Lobulomycetaceae</taxon>
        <taxon>Clydaea</taxon>
    </lineage>
</organism>
<feature type="transmembrane region" description="Helical" evidence="1">
    <location>
        <begin position="97"/>
        <end position="120"/>
    </location>
</feature>
<keyword evidence="3" id="KW-1185">Reference proteome</keyword>
<sequence length="524" mass="59340">MSESYVEHYYIRIKNAEIGTVSMSISIVWKILLIAFCIIEYQLLVRNWKNSKWLLKLNNIDKISVSCMAEFINIGATPLSLFHILYKKKNLRRQLTIPALFIMLTYILLHIGCELTLLSVDSFNTTALINGMIDTFSGASDFYSSINKDNNSYVIDDQKRAILAKGGDANGVSITQSGFLVPSSLLSKGAYNQSVLGVGFFPTCKSVKKDLIKDGYITLNETGFFILKGFSFGNIQPPTYITPSVKGSNIKVYPKLYGIIFLKFIEFKFFLKVYQQSRFEIVNQGLDSNGNLLIDGLLVTTAKNGDPSDNDWYPVELPLNKVQANTAEAYFNNSIFAISCSFQSGIFRIPLSQNTLKNDQLLSTSKMLQEETSSFNSLSQYLSKNQLMKVDWLDKTSLPISWRNKNFVVDKANFQNYLMRAAAMYLGASLKPNMEHRYIKQTLGVETVSETFVVFSAVQFVIIPLVLILLCFVVFISTAYKNTVLSQKEKELLLNEQCYLLSLSKLFEHFEELHTSERNTDSNQ</sequence>
<comment type="caution">
    <text evidence="2">The sequence shown here is derived from an EMBL/GenBank/DDBJ whole genome shotgun (WGS) entry which is preliminary data.</text>
</comment>
<dbReference type="Proteomes" id="UP001211065">
    <property type="component" value="Unassembled WGS sequence"/>
</dbReference>
<name>A0AAD5TYS8_9FUNG</name>
<feature type="transmembrane region" description="Helical" evidence="1">
    <location>
        <begin position="452"/>
        <end position="480"/>
    </location>
</feature>
<feature type="transmembrane region" description="Helical" evidence="1">
    <location>
        <begin position="63"/>
        <end position="85"/>
    </location>
</feature>
<keyword evidence="1" id="KW-0472">Membrane</keyword>
<keyword evidence="1" id="KW-0812">Transmembrane</keyword>
<dbReference type="EMBL" id="JADGJW010000463">
    <property type="protein sequence ID" value="KAJ3216723.1"/>
    <property type="molecule type" value="Genomic_DNA"/>
</dbReference>
<proteinExistence type="predicted"/>
<evidence type="ECO:0000313" key="2">
    <source>
        <dbReference type="EMBL" id="KAJ3216723.1"/>
    </source>
</evidence>
<evidence type="ECO:0000256" key="1">
    <source>
        <dbReference type="SAM" id="Phobius"/>
    </source>
</evidence>
<feature type="transmembrane region" description="Helical" evidence="1">
    <location>
        <begin position="21"/>
        <end position="43"/>
    </location>
</feature>